<dbReference type="InterPro" id="IPR004178">
    <property type="entry name" value="CaM-bd_dom"/>
</dbReference>
<feature type="transmembrane region" description="Helical" evidence="8">
    <location>
        <begin position="471"/>
        <end position="491"/>
    </location>
</feature>
<evidence type="ECO:0000313" key="11">
    <source>
        <dbReference type="WBParaSite" id="MhA1_Contig320.frz3.gene9"/>
    </source>
</evidence>
<evidence type="ECO:0000256" key="8">
    <source>
        <dbReference type="SAM" id="Phobius"/>
    </source>
</evidence>
<dbReference type="Pfam" id="PF03530">
    <property type="entry name" value="SK_channel"/>
    <property type="match status" value="1"/>
</dbReference>
<feature type="transmembrane region" description="Helical" evidence="8">
    <location>
        <begin position="409"/>
        <end position="427"/>
    </location>
</feature>
<evidence type="ECO:0000313" key="10">
    <source>
        <dbReference type="Proteomes" id="UP000095281"/>
    </source>
</evidence>
<accession>A0A1I8BLL3</accession>
<dbReference type="PANTHER" id="PTHR10153">
    <property type="entry name" value="SMALL CONDUCTANCE CALCIUM-ACTIVATED POTASSIUM CHANNEL"/>
    <property type="match status" value="1"/>
</dbReference>
<dbReference type="InterPro" id="IPR036122">
    <property type="entry name" value="CaM-bd_dom_sf"/>
</dbReference>
<evidence type="ECO:0000256" key="7">
    <source>
        <dbReference type="ARBA" id="ARBA00023303"/>
    </source>
</evidence>
<dbReference type="InterPro" id="IPR013099">
    <property type="entry name" value="K_chnl_dom"/>
</dbReference>
<dbReference type="OMA" id="FVQCERY"/>
<feature type="domain" description="Calmodulin-binding" evidence="9">
    <location>
        <begin position="509"/>
        <end position="580"/>
    </location>
</feature>
<evidence type="ECO:0000256" key="5">
    <source>
        <dbReference type="ARBA" id="ARBA00023065"/>
    </source>
</evidence>
<dbReference type="GO" id="GO:0005516">
    <property type="term" value="F:calmodulin binding"/>
    <property type="evidence" value="ECO:0007669"/>
    <property type="project" value="InterPro"/>
</dbReference>
<proteinExistence type="predicted"/>
<evidence type="ECO:0000256" key="6">
    <source>
        <dbReference type="ARBA" id="ARBA00023136"/>
    </source>
</evidence>
<dbReference type="GO" id="GO:0016286">
    <property type="term" value="F:small conductance calcium-activated potassium channel activity"/>
    <property type="evidence" value="ECO:0007669"/>
    <property type="project" value="InterPro"/>
</dbReference>
<dbReference type="AlphaFoldDB" id="A0A1I8BLL3"/>
<dbReference type="Gene3D" id="1.10.287.70">
    <property type="match status" value="2"/>
</dbReference>
<dbReference type="WBParaSite" id="MhA1_Contig320.frz3.gene9">
    <property type="protein sequence ID" value="MhA1_Contig320.frz3.gene9"/>
    <property type="gene ID" value="MhA1_Contig320.frz3.gene9"/>
</dbReference>
<sequence length="632" mass="72307">MPLLSIKLNNITKPPSSMMDLQSTKELRERRASSIHEARKIKNFFLIKKQVSADFLRLNGSRQQFRSLLSRKKLGQMPPAYTQIDCSYESFDSNQTGNCRTATIQHPLIKVEDAGETTTTQSSCQQKEQNNIKLAGSSSAIILIDSQNSSIDKNIENGGNNNILLISGYSSQQQSPSLNHVNRTAQSGACLKRNGSRYDGSAVKMVYKIRSQRLADRVHITDRCLILAMLGILLMIVDTEVCGQHAFGIHKDHITSLLIRTLLLLSTIALLYEIIHYHYNEIQLDLVDCGADDWRVVLSWRRIWHFWTEFFLCSIIPLPGTGSLNWSFIEPPRSWAHGHERHMLHIKEVPVDVLLSLLMLSRLYLVGRWQVLHSKQFQDASTRTLAALNRIQVNFAFVIKTVLDQHPMLFLSIFLLIFWLITAWSFAQCERFGREEGSFLLYINSLWFIAITFNGNGYGDIVPKTLAGRTIAILVGISGAVISSILIAVISRKILLSQGQKNVNNFMNDSRLTLSHKHAAARVLQKTWLIYRCLKANDTPDNLLRRHQRKFLNAIHQFRRIKNQIRSFGENSTTSMHQLNRLMSEMHSQTQKMAMAQEEMRQQLEVLQRTMLAHFQRDQSINTNLELQQTPN</sequence>
<comment type="subcellular location">
    <subcellularLocation>
        <location evidence="1">Membrane</location>
        <topology evidence="1">Multi-pass membrane protein</topology>
    </subcellularLocation>
</comment>
<evidence type="ECO:0000256" key="4">
    <source>
        <dbReference type="ARBA" id="ARBA00022989"/>
    </source>
</evidence>
<dbReference type="GO" id="GO:0016020">
    <property type="term" value="C:membrane"/>
    <property type="evidence" value="ECO:0007669"/>
    <property type="project" value="UniProtKB-SubCell"/>
</dbReference>
<dbReference type="Pfam" id="PF07885">
    <property type="entry name" value="Ion_trans_2"/>
    <property type="match status" value="1"/>
</dbReference>
<keyword evidence="6 8" id="KW-0472">Membrane</keyword>
<keyword evidence="3 8" id="KW-0812">Transmembrane</keyword>
<dbReference type="SUPFAM" id="SSF81327">
    <property type="entry name" value="Small-conductance potassium channel"/>
    <property type="match status" value="1"/>
</dbReference>
<dbReference type="Pfam" id="PF02888">
    <property type="entry name" value="CaMBD"/>
    <property type="match status" value="1"/>
</dbReference>
<keyword evidence="4 8" id="KW-1133">Transmembrane helix</keyword>
<keyword evidence="7" id="KW-0407">Ion channel</keyword>
<name>A0A1I8BLL3_MELHA</name>
<evidence type="ECO:0000259" key="9">
    <source>
        <dbReference type="SMART" id="SM01053"/>
    </source>
</evidence>
<dbReference type="Proteomes" id="UP000095281">
    <property type="component" value="Unplaced"/>
</dbReference>
<dbReference type="SMART" id="SM01053">
    <property type="entry name" value="CaMBD"/>
    <property type="match status" value="1"/>
</dbReference>
<evidence type="ECO:0000256" key="2">
    <source>
        <dbReference type="ARBA" id="ARBA00022448"/>
    </source>
</evidence>
<protein>
    <submittedName>
        <fullName evidence="11">CaMBD domain-containing protein</fullName>
    </submittedName>
</protein>
<organism evidence="10 11">
    <name type="scientific">Meloidogyne hapla</name>
    <name type="common">Root-knot nematode worm</name>
    <dbReference type="NCBI Taxonomy" id="6305"/>
    <lineage>
        <taxon>Eukaryota</taxon>
        <taxon>Metazoa</taxon>
        <taxon>Ecdysozoa</taxon>
        <taxon>Nematoda</taxon>
        <taxon>Chromadorea</taxon>
        <taxon>Rhabditida</taxon>
        <taxon>Tylenchina</taxon>
        <taxon>Tylenchomorpha</taxon>
        <taxon>Tylenchoidea</taxon>
        <taxon>Meloidogynidae</taxon>
        <taxon>Meloidogyninae</taxon>
        <taxon>Meloidogyne</taxon>
    </lineage>
</organism>
<evidence type="ECO:0000256" key="1">
    <source>
        <dbReference type="ARBA" id="ARBA00004141"/>
    </source>
</evidence>
<feature type="transmembrane region" description="Helical" evidence="8">
    <location>
        <begin position="439"/>
        <end position="459"/>
    </location>
</feature>
<dbReference type="SUPFAM" id="SSF81324">
    <property type="entry name" value="Voltage-gated potassium channels"/>
    <property type="match status" value="1"/>
</dbReference>
<reference evidence="11" key="1">
    <citation type="submission" date="2016-11" db="UniProtKB">
        <authorList>
            <consortium name="WormBaseParasite"/>
        </authorList>
    </citation>
    <scope>IDENTIFICATION</scope>
</reference>
<keyword evidence="10" id="KW-1185">Reference proteome</keyword>
<keyword evidence="5" id="KW-0406">Ion transport</keyword>
<keyword evidence="2" id="KW-0813">Transport</keyword>
<evidence type="ECO:0000256" key="3">
    <source>
        <dbReference type="ARBA" id="ARBA00022692"/>
    </source>
</evidence>
<dbReference type="InterPro" id="IPR015449">
    <property type="entry name" value="K_chnl_Ca-activ_SK"/>
</dbReference>